<protein>
    <submittedName>
        <fullName evidence="3">GGDEF domain-containing protein</fullName>
    </submittedName>
</protein>
<dbReference type="PRINTS" id="PR00103">
    <property type="entry name" value="CAMPKINASE"/>
</dbReference>
<feature type="domain" description="GGDEF" evidence="2">
    <location>
        <begin position="195"/>
        <end position="327"/>
    </location>
</feature>
<dbReference type="SUPFAM" id="SSF55073">
    <property type="entry name" value="Nucleotide cyclase"/>
    <property type="match status" value="1"/>
</dbReference>
<dbReference type="SMART" id="SM00267">
    <property type="entry name" value="GGDEF"/>
    <property type="match status" value="1"/>
</dbReference>
<dbReference type="PANTHER" id="PTHR45138">
    <property type="entry name" value="REGULATORY COMPONENTS OF SENSORY TRANSDUCTION SYSTEM"/>
    <property type="match status" value="1"/>
</dbReference>
<dbReference type="PROSITE" id="PS50887">
    <property type="entry name" value="GGDEF"/>
    <property type="match status" value="1"/>
</dbReference>
<dbReference type="InterPro" id="IPR050469">
    <property type="entry name" value="Diguanylate_Cyclase"/>
</dbReference>
<dbReference type="PROSITE" id="PS50042">
    <property type="entry name" value="CNMP_BINDING_3"/>
    <property type="match status" value="1"/>
</dbReference>
<proteinExistence type="predicted"/>
<dbReference type="InterPro" id="IPR014710">
    <property type="entry name" value="RmlC-like_jellyroll"/>
</dbReference>
<organism evidence="3 4">
    <name type="scientific">candidate division CSSED10-310 bacterium</name>
    <dbReference type="NCBI Taxonomy" id="2855610"/>
    <lineage>
        <taxon>Bacteria</taxon>
        <taxon>Bacteria division CSSED10-310</taxon>
    </lineage>
</organism>
<gene>
    <name evidence="3" type="ORF">ACFL27_01835</name>
</gene>
<keyword evidence="4" id="KW-1185">Reference proteome</keyword>
<dbReference type="InterPro" id="IPR029787">
    <property type="entry name" value="Nucleotide_cyclase"/>
</dbReference>
<dbReference type="NCBIfam" id="TIGR00254">
    <property type="entry name" value="GGDEF"/>
    <property type="match status" value="1"/>
</dbReference>
<evidence type="ECO:0000259" key="1">
    <source>
        <dbReference type="PROSITE" id="PS50042"/>
    </source>
</evidence>
<dbReference type="InterPro" id="IPR018488">
    <property type="entry name" value="cNMP-bd_CS"/>
</dbReference>
<dbReference type="InterPro" id="IPR000595">
    <property type="entry name" value="cNMP-bd_dom"/>
</dbReference>
<dbReference type="EMBL" id="JBHPBY010000013">
    <property type="protein sequence ID" value="MFC1848924.1"/>
    <property type="molecule type" value="Genomic_DNA"/>
</dbReference>
<dbReference type="Gene3D" id="3.30.70.270">
    <property type="match status" value="1"/>
</dbReference>
<dbReference type="CDD" id="cd01949">
    <property type="entry name" value="GGDEF"/>
    <property type="match status" value="1"/>
</dbReference>
<dbReference type="InterPro" id="IPR018490">
    <property type="entry name" value="cNMP-bd_dom_sf"/>
</dbReference>
<accession>A0ABV6YRW8</accession>
<comment type="caution">
    <text evidence="3">The sequence shown here is derived from an EMBL/GenBank/DDBJ whole genome shotgun (WGS) entry which is preliminary data.</text>
</comment>
<sequence>MQQEQSSGHKIFTAEVVAHLSRLGRVQAFSKGELIFRQSEPGSCMYIIEEGEVGLIFDQGKADKRLPRGSIFGELALLSGEQRRSATAIAASNCLLRVLDQSVFEELLEEKPKYLVILLRQACLYLLDSERRLMSSLLVKNRVLEQTHDYLRRTKEEVDSAEVIAQTDPLTGIYNRRCLDRQIVKYMKQAQKTGKGLALLIIDIDDFKEINDNQGHDIGDLVLKRFADHLRKAVRSYDLPFRLGGDEFGVVLPLVTEPEAISLCRKLLLTIRIITITLPHVNLRITACMGGTMYHSGENWEALFQRANKNLSLAQVSGRFHLKWDDKSF</sequence>
<dbReference type="Pfam" id="PF00027">
    <property type="entry name" value="cNMP_binding"/>
    <property type="match status" value="1"/>
</dbReference>
<dbReference type="PROSITE" id="PS00889">
    <property type="entry name" value="CNMP_BINDING_2"/>
    <property type="match status" value="1"/>
</dbReference>
<dbReference type="Pfam" id="PF00990">
    <property type="entry name" value="GGDEF"/>
    <property type="match status" value="1"/>
</dbReference>
<reference evidence="3 4" key="1">
    <citation type="submission" date="2024-09" db="EMBL/GenBank/DDBJ databases">
        <title>Laminarin stimulates single cell rates of sulfate reduction while oxygen inhibits transcriptomic activity in coastal marine sediment.</title>
        <authorList>
            <person name="Lindsay M."/>
            <person name="Orcutt B."/>
            <person name="Emerson D."/>
            <person name="Stepanauskas R."/>
            <person name="D'Angelo T."/>
        </authorList>
    </citation>
    <scope>NUCLEOTIDE SEQUENCE [LARGE SCALE GENOMIC DNA]</scope>
    <source>
        <strain evidence="3">SAG AM-311-K15</strain>
    </source>
</reference>
<evidence type="ECO:0000313" key="3">
    <source>
        <dbReference type="EMBL" id="MFC1848924.1"/>
    </source>
</evidence>
<dbReference type="SMART" id="SM00100">
    <property type="entry name" value="cNMP"/>
    <property type="match status" value="1"/>
</dbReference>
<dbReference type="CDD" id="cd00038">
    <property type="entry name" value="CAP_ED"/>
    <property type="match status" value="1"/>
</dbReference>
<name>A0ABV6YRW8_UNCC1</name>
<dbReference type="Proteomes" id="UP001594351">
    <property type="component" value="Unassembled WGS sequence"/>
</dbReference>
<dbReference type="SUPFAM" id="SSF51206">
    <property type="entry name" value="cAMP-binding domain-like"/>
    <property type="match status" value="1"/>
</dbReference>
<evidence type="ECO:0000313" key="4">
    <source>
        <dbReference type="Proteomes" id="UP001594351"/>
    </source>
</evidence>
<evidence type="ECO:0000259" key="2">
    <source>
        <dbReference type="PROSITE" id="PS50887"/>
    </source>
</evidence>
<dbReference type="Gene3D" id="2.60.120.10">
    <property type="entry name" value="Jelly Rolls"/>
    <property type="match status" value="1"/>
</dbReference>
<feature type="domain" description="Cyclic nucleotide-binding" evidence="1">
    <location>
        <begin position="29"/>
        <end position="108"/>
    </location>
</feature>
<dbReference type="PANTHER" id="PTHR45138:SF9">
    <property type="entry name" value="DIGUANYLATE CYCLASE DGCM-RELATED"/>
    <property type="match status" value="1"/>
</dbReference>
<dbReference type="InterPro" id="IPR000160">
    <property type="entry name" value="GGDEF_dom"/>
</dbReference>
<dbReference type="InterPro" id="IPR043128">
    <property type="entry name" value="Rev_trsase/Diguanyl_cyclase"/>
</dbReference>